<reference evidence="2" key="1">
    <citation type="journal article" date="2023" name="Plant J.">
        <title>The genome of the king protea, Protea cynaroides.</title>
        <authorList>
            <person name="Chang J."/>
            <person name="Duong T.A."/>
            <person name="Schoeman C."/>
            <person name="Ma X."/>
            <person name="Roodt D."/>
            <person name="Barker N."/>
            <person name="Li Z."/>
            <person name="Van de Peer Y."/>
            <person name="Mizrachi E."/>
        </authorList>
    </citation>
    <scope>NUCLEOTIDE SEQUENCE</scope>
    <source>
        <tissue evidence="2">Young leaves</tissue>
    </source>
</reference>
<gene>
    <name evidence="2" type="ORF">NE237_015864</name>
</gene>
<protein>
    <submittedName>
        <fullName evidence="2">Uncharacterized protein</fullName>
    </submittedName>
</protein>
<keyword evidence="3" id="KW-1185">Reference proteome</keyword>
<accession>A0A9Q0QRH7</accession>
<dbReference type="Proteomes" id="UP001141806">
    <property type="component" value="Unassembled WGS sequence"/>
</dbReference>
<evidence type="ECO:0000256" key="1">
    <source>
        <dbReference type="SAM" id="MobiDB-lite"/>
    </source>
</evidence>
<evidence type="ECO:0000313" key="3">
    <source>
        <dbReference type="Proteomes" id="UP001141806"/>
    </source>
</evidence>
<evidence type="ECO:0000313" key="2">
    <source>
        <dbReference type="EMBL" id="KAJ4969163.1"/>
    </source>
</evidence>
<feature type="compositionally biased region" description="Basic and acidic residues" evidence="1">
    <location>
        <begin position="149"/>
        <end position="161"/>
    </location>
</feature>
<dbReference type="EMBL" id="JAMYWD010000006">
    <property type="protein sequence ID" value="KAJ4969163.1"/>
    <property type="molecule type" value="Genomic_DNA"/>
</dbReference>
<sequence>MKQVLDSIQTFSARIIALEQRLPSTSQSPSINIEAGGDYHLPLASSYNARRDLMRTNAYPPPPHHPPTFKEHMRSYFYQNVDGTERIQWKAQPLGIIDWLNVVDDYFEWFEMSKLRKSKLVKTKLTSPAREWWKIHENRMLAKDNPITTREEMKDDLKDNSARYPIHG</sequence>
<dbReference type="OrthoDB" id="1934635at2759"/>
<comment type="caution">
    <text evidence="2">The sequence shown here is derived from an EMBL/GenBank/DDBJ whole genome shotgun (WGS) entry which is preliminary data.</text>
</comment>
<dbReference type="AlphaFoldDB" id="A0A9Q0QRH7"/>
<organism evidence="2 3">
    <name type="scientific">Protea cynaroides</name>
    <dbReference type="NCBI Taxonomy" id="273540"/>
    <lineage>
        <taxon>Eukaryota</taxon>
        <taxon>Viridiplantae</taxon>
        <taxon>Streptophyta</taxon>
        <taxon>Embryophyta</taxon>
        <taxon>Tracheophyta</taxon>
        <taxon>Spermatophyta</taxon>
        <taxon>Magnoliopsida</taxon>
        <taxon>Proteales</taxon>
        <taxon>Proteaceae</taxon>
        <taxon>Protea</taxon>
    </lineage>
</organism>
<name>A0A9Q0QRH7_9MAGN</name>
<feature type="region of interest" description="Disordered" evidence="1">
    <location>
        <begin position="149"/>
        <end position="168"/>
    </location>
</feature>
<proteinExistence type="predicted"/>